<proteinExistence type="predicted"/>
<organism evidence="1 2">
    <name type="scientific">Catharanthus roseus</name>
    <name type="common">Madagascar periwinkle</name>
    <name type="synonym">Vinca rosea</name>
    <dbReference type="NCBI Taxonomy" id="4058"/>
    <lineage>
        <taxon>Eukaryota</taxon>
        <taxon>Viridiplantae</taxon>
        <taxon>Streptophyta</taxon>
        <taxon>Embryophyta</taxon>
        <taxon>Tracheophyta</taxon>
        <taxon>Spermatophyta</taxon>
        <taxon>Magnoliopsida</taxon>
        <taxon>eudicotyledons</taxon>
        <taxon>Gunneridae</taxon>
        <taxon>Pentapetalae</taxon>
        <taxon>asterids</taxon>
        <taxon>lamiids</taxon>
        <taxon>Gentianales</taxon>
        <taxon>Apocynaceae</taxon>
        <taxon>Rauvolfioideae</taxon>
        <taxon>Vinceae</taxon>
        <taxon>Catharanthinae</taxon>
        <taxon>Catharanthus</taxon>
    </lineage>
</organism>
<sequence>MIRSFWSPSQFLAYRSGSIVAPETAVGVAFQIRNLSESWKDEILAEKHGDARSCLTLHFNDKNSKMLVKRFLMKIIIVILLNSLFESFNDVKSAIKYGRDDASV</sequence>
<comment type="caution">
    <text evidence="1">The sequence shown here is derived from an EMBL/GenBank/DDBJ whole genome shotgun (WGS) entry which is preliminary data.</text>
</comment>
<dbReference type="Proteomes" id="UP001060085">
    <property type="component" value="Linkage Group LG02"/>
</dbReference>
<gene>
    <name evidence="1" type="ORF">M9H77_09016</name>
</gene>
<dbReference type="EMBL" id="CM044702">
    <property type="protein sequence ID" value="KAI5678066.1"/>
    <property type="molecule type" value="Genomic_DNA"/>
</dbReference>
<evidence type="ECO:0000313" key="2">
    <source>
        <dbReference type="Proteomes" id="UP001060085"/>
    </source>
</evidence>
<keyword evidence="2" id="KW-1185">Reference proteome</keyword>
<evidence type="ECO:0000313" key="1">
    <source>
        <dbReference type="EMBL" id="KAI5678066.1"/>
    </source>
</evidence>
<protein>
    <submittedName>
        <fullName evidence="1">Uncharacterized protein</fullName>
    </submittedName>
</protein>
<reference evidence="2" key="1">
    <citation type="journal article" date="2023" name="Nat. Plants">
        <title>Single-cell RNA sequencing provides a high-resolution roadmap for understanding the multicellular compartmentation of specialized metabolism.</title>
        <authorList>
            <person name="Sun S."/>
            <person name="Shen X."/>
            <person name="Li Y."/>
            <person name="Li Y."/>
            <person name="Wang S."/>
            <person name="Li R."/>
            <person name="Zhang H."/>
            <person name="Shen G."/>
            <person name="Guo B."/>
            <person name="Wei J."/>
            <person name="Xu J."/>
            <person name="St-Pierre B."/>
            <person name="Chen S."/>
            <person name="Sun C."/>
        </authorList>
    </citation>
    <scope>NUCLEOTIDE SEQUENCE [LARGE SCALE GENOMIC DNA]</scope>
</reference>
<accession>A0ACC0BZL3</accession>
<name>A0ACC0BZL3_CATRO</name>